<sequence length="114" mass="13057">MFSSLRLSIIKIIQLLSIFMSISKNEILEGIANAFDHGLKGPAPEEIIQAYHSARAYITETNPEHEEKWQAACLEASMLVNAKWTDRQTVLRDFKSRLENESVYIPEFLQNGIF</sequence>
<name>L7W0A7_9BACT</name>
<accession>L7W0A7</accession>
<protein>
    <submittedName>
        <fullName evidence="1">Uncharacterized protein</fullName>
    </submittedName>
</protein>
<proteinExistence type="predicted"/>
<dbReference type="AlphaFoldDB" id="L7W0A7"/>
<reference evidence="1" key="1">
    <citation type="submission" date="2012-09" db="EMBL/GenBank/DDBJ databases">
        <title>Metagenomic Characterization of a Microbial Community in Wastewater Detects High Levels of Antibiotic Resistance.</title>
        <authorList>
            <person name="Abrams M."/>
            <person name="Caldwell A."/>
            <person name="Vandaei E."/>
            <person name="Lee W."/>
            <person name="Perrott J."/>
            <person name="Khan S.Y."/>
            <person name="Ta J."/>
            <person name="Romero D."/>
            <person name="Nguyen V."/>
            <person name="Pourmand N."/>
            <person name="Ouverney C.C."/>
        </authorList>
    </citation>
    <scope>NUCLEOTIDE SEQUENCE</scope>
</reference>
<evidence type="ECO:0000313" key="1">
    <source>
        <dbReference type="EMBL" id="AGC71870.1"/>
    </source>
</evidence>
<dbReference type="EMBL" id="JX649885">
    <property type="protein sequence ID" value="AGC71870.1"/>
    <property type="molecule type" value="Genomic_DNA"/>
</dbReference>
<organism evidence="1">
    <name type="scientific">uncultured bacterium A1Q1_fos_2140</name>
    <dbReference type="NCBI Taxonomy" id="1256565"/>
    <lineage>
        <taxon>Bacteria</taxon>
        <taxon>environmental samples</taxon>
    </lineage>
</organism>